<keyword evidence="12" id="KW-1185">Reference proteome</keyword>
<evidence type="ECO:0000256" key="4">
    <source>
        <dbReference type="ARBA" id="ARBA00022692"/>
    </source>
</evidence>
<evidence type="ECO:0000256" key="3">
    <source>
        <dbReference type="ARBA" id="ARBA00022448"/>
    </source>
</evidence>
<feature type="transmembrane region" description="Helical" evidence="8">
    <location>
        <begin position="217"/>
        <end position="234"/>
    </location>
</feature>
<dbReference type="AlphaFoldDB" id="A0A226E7M6"/>
<dbReference type="Gene3D" id="1.10.3430.10">
    <property type="entry name" value="Ammonium transporter AmtB like domains"/>
    <property type="match status" value="1"/>
</dbReference>
<dbReference type="InterPro" id="IPR024041">
    <property type="entry name" value="NH4_transpt_AmtB-like_dom"/>
</dbReference>
<evidence type="ECO:0000256" key="7">
    <source>
        <dbReference type="ARBA" id="ARBA00023177"/>
    </source>
</evidence>
<reference evidence="10 12" key="1">
    <citation type="submission" date="2015-12" db="EMBL/GenBank/DDBJ databases">
        <title>The genome of Folsomia candida.</title>
        <authorList>
            <person name="Faddeeva A."/>
            <person name="Derks M.F."/>
            <person name="Anvar Y."/>
            <person name="Smit S."/>
            <person name="Van Straalen N."/>
            <person name="Roelofs D."/>
        </authorList>
    </citation>
    <scope>NUCLEOTIDE SEQUENCE [LARGE SCALE GENOMIC DNA]</scope>
    <source>
        <strain evidence="10 12">VU population</strain>
        <tissue evidence="10">Whole body</tissue>
    </source>
</reference>
<evidence type="ECO:0000259" key="9">
    <source>
        <dbReference type="Pfam" id="PF00909"/>
    </source>
</evidence>
<comment type="similarity">
    <text evidence="2 8">Belongs to the ammonia transporter channel (TC 1.A.11.2) family.</text>
</comment>
<dbReference type="GO" id="GO:0005886">
    <property type="term" value="C:plasma membrane"/>
    <property type="evidence" value="ECO:0007669"/>
    <property type="project" value="UniProtKB-SubCell"/>
</dbReference>
<evidence type="ECO:0000256" key="1">
    <source>
        <dbReference type="ARBA" id="ARBA00004141"/>
    </source>
</evidence>
<evidence type="ECO:0000256" key="6">
    <source>
        <dbReference type="ARBA" id="ARBA00023136"/>
    </source>
</evidence>
<evidence type="ECO:0000256" key="5">
    <source>
        <dbReference type="ARBA" id="ARBA00022989"/>
    </source>
</evidence>
<feature type="transmembrane region" description="Helical" evidence="8">
    <location>
        <begin position="120"/>
        <end position="138"/>
    </location>
</feature>
<feature type="transmembrane region" description="Helical" evidence="8">
    <location>
        <begin position="246"/>
        <end position="267"/>
    </location>
</feature>
<gene>
    <name evidence="11" type="ORF">Fcan01_10716</name>
    <name evidence="10" type="ORF">Fcan01_10720</name>
</gene>
<dbReference type="SUPFAM" id="SSF111352">
    <property type="entry name" value="Ammonium transporter"/>
    <property type="match status" value="1"/>
</dbReference>
<dbReference type="PANTHER" id="PTHR43029:SF10">
    <property type="entry name" value="AMMONIUM TRANSPORTER MEP2"/>
    <property type="match status" value="1"/>
</dbReference>
<keyword evidence="3 8" id="KW-0813">Transport</keyword>
<dbReference type="InterPro" id="IPR029020">
    <property type="entry name" value="Ammonium/urea_transptr"/>
</dbReference>
<name>A0A226E7M6_FOLCA</name>
<dbReference type="GO" id="GO:0008519">
    <property type="term" value="F:ammonium channel activity"/>
    <property type="evidence" value="ECO:0007669"/>
    <property type="project" value="InterPro"/>
</dbReference>
<feature type="transmembrane region" description="Helical" evidence="8">
    <location>
        <begin position="379"/>
        <end position="400"/>
    </location>
</feature>
<protein>
    <recommendedName>
        <fullName evidence="8">Ammonium transporter</fullName>
    </recommendedName>
</protein>
<feature type="domain" description="Ammonium transporter AmtB-like" evidence="9">
    <location>
        <begin position="23"/>
        <end position="430"/>
    </location>
</feature>
<dbReference type="NCBIfam" id="TIGR00836">
    <property type="entry name" value="amt"/>
    <property type="match status" value="1"/>
</dbReference>
<feature type="transmembrane region" description="Helical" evidence="8">
    <location>
        <begin position="178"/>
        <end position="197"/>
    </location>
</feature>
<dbReference type="InterPro" id="IPR001905">
    <property type="entry name" value="Ammonium_transpt"/>
</dbReference>
<dbReference type="OrthoDB" id="534912at2759"/>
<dbReference type="EMBL" id="LNIX01000005">
    <property type="protein sequence ID" value="OXA53786.1"/>
    <property type="molecule type" value="Genomic_DNA"/>
</dbReference>
<evidence type="ECO:0000256" key="2">
    <source>
        <dbReference type="ARBA" id="ARBA00005887"/>
    </source>
</evidence>
<keyword evidence="6 8" id="KW-0472">Membrane</keyword>
<comment type="caution">
    <text evidence="10">The sequence shown here is derived from an EMBL/GenBank/DDBJ whole genome shotgun (WGS) entry which is preliminary data.</text>
</comment>
<proteinExistence type="inferred from homology"/>
<feature type="transmembrane region" description="Helical" evidence="8">
    <location>
        <begin position="143"/>
        <end position="166"/>
    </location>
</feature>
<keyword evidence="7 8" id="KW-0924">Ammonia transport</keyword>
<dbReference type="Pfam" id="PF00909">
    <property type="entry name" value="Ammonium_transp"/>
    <property type="match status" value="1"/>
</dbReference>
<comment type="subcellular location">
    <subcellularLocation>
        <location evidence="8">Cell membrane</location>
        <topology evidence="8">Multi-pass membrane protein</topology>
    </subcellularLocation>
    <subcellularLocation>
        <location evidence="1">Membrane</location>
        <topology evidence="1">Multi-pass membrane protein</topology>
    </subcellularLocation>
</comment>
<feature type="transmembrane region" description="Helical" evidence="8">
    <location>
        <begin position="22"/>
        <end position="43"/>
    </location>
</feature>
<keyword evidence="4 8" id="KW-0812">Transmembrane</keyword>
<keyword evidence="5 8" id="KW-1133">Transmembrane helix</keyword>
<dbReference type="EMBL" id="LNIX01000005">
    <property type="protein sequence ID" value="OXA53572.1"/>
    <property type="molecule type" value="Genomic_DNA"/>
</dbReference>
<dbReference type="PANTHER" id="PTHR43029">
    <property type="entry name" value="AMMONIUM TRANSPORTER MEP2"/>
    <property type="match status" value="1"/>
</dbReference>
<dbReference type="Proteomes" id="UP000198287">
    <property type="component" value="Unassembled WGS sequence"/>
</dbReference>
<organism evidence="10 12">
    <name type="scientific">Folsomia candida</name>
    <name type="common">Springtail</name>
    <dbReference type="NCBI Taxonomy" id="158441"/>
    <lineage>
        <taxon>Eukaryota</taxon>
        <taxon>Metazoa</taxon>
        <taxon>Ecdysozoa</taxon>
        <taxon>Arthropoda</taxon>
        <taxon>Hexapoda</taxon>
        <taxon>Collembola</taxon>
        <taxon>Entomobryomorpha</taxon>
        <taxon>Isotomoidea</taxon>
        <taxon>Isotomidae</taxon>
        <taxon>Proisotominae</taxon>
        <taxon>Folsomia</taxon>
    </lineage>
</organism>
<sequence>MNSTNNFSENSGKGQVYDSGDIAWTLSCTTLVWLMVPGIGFFYSGLARSRSALSLIILCCWSIAVVSIQWFLFGYSLALSDGSKCPFIGGVDRVLLYGLDGPNYDDGGGNRVVPEVLFCIYHSMVAGITPALVVGAVAERGRFLPTVVFMFIWSTLVYDLVAYWTWGQAGWANKLGALDFAGGTPVHVASGAAAIAYAMQLGEREGRHVLNYKPHNLVQVVLGTSLMWFGWFGFNSGNAMGANARAAMVLLVTNLSASFGGITWALVDYRKNKSFSALSFCFGAVAGLVSVTPASGFIRPASAPVFGIIGAIACRWASGLKHAIRLDDALDVVTVHGVGGLIGTLLTGIFAERGMAAWDGITCIEGGWIDGNWMQVPVQIGHCVAGGVWSFIVTYAILWIMNKIPGLKLRVDTASAKFGLDKGEIGECAYERVPPVPPGGEGSGSDPS</sequence>
<evidence type="ECO:0000313" key="10">
    <source>
        <dbReference type="EMBL" id="OXA53572.1"/>
    </source>
</evidence>
<feature type="transmembrane region" description="Helical" evidence="8">
    <location>
        <begin position="329"/>
        <end position="351"/>
    </location>
</feature>
<evidence type="ECO:0000313" key="12">
    <source>
        <dbReference type="Proteomes" id="UP000198287"/>
    </source>
</evidence>
<feature type="transmembrane region" description="Helical" evidence="8">
    <location>
        <begin position="274"/>
        <end position="291"/>
    </location>
</feature>
<evidence type="ECO:0000256" key="8">
    <source>
        <dbReference type="RuleBase" id="RU362002"/>
    </source>
</evidence>
<feature type="transmembrane region" description="Helical" evidence="8">
    <location>
        <begin position="297"/>
        <end position="317"/>
    </location>
</feature>
<accession>A0A226E7M6</accession>
<feature type="transmembrane region" description="Helical" evidence="8">
    <location>
        <begin position="55"/>
        <end position="73"/>
    </location>
</feature>
<evidence type="ECO:0000313" key="11">
    <source>
        <dbReference type="EMBL" id="OXA53786.1"/>
    </source>
</evidence>